<gene>
    <name evidence="3" type="ORF">IM811_011406</name>
</gene>
<reference evidence="3" key="1">
    <citation type="submission" date="2020-10" db="EMBL/GenBank/DDBJ databases">
        <title>High-Quality Genome Resource of Clonostachys rosea strain S41 by Oxford Nanopore Long-Read Sequencing.</title>
        <authorList>
            <person name="Wang H."/>
        </authorList>
    </citation>
    <scope>NUCLEOTIDE SEQUENCE</scope>
    <source>
        <strain evidence="3">S41</strain>
    </source>
</reference>
<protein>
    <recommendedName>
        <fullName evidence="5">Nucleoside phosphorylase domain-containing protein</fullName>
    </recommendedName>
</protein>
<dbReference type="Proteomes" id="UP000616885">
    <property type="component" value="Unassembled WGS sequence"/>
</dbReference>
<evidence type="ECO:0008006" key="5">
    <source>
        <dbReference type="Google" id="ProtNLM"/>
    </source>
</evidence>
<dbReference type="PANTHER" id="PTHR46082:SF6">
    <property type="entry name" value="AAA+ ATPASE DOMAIN-CONTAINING PROTEIN-RELATED"/>
    <property type="match status" value="1"/>
</dbReference>
<dbReference type="SMART" id="SM00028">
    <property type="entry name" value="TPR"/>
    <property type="match status" value="9"/>
</dbReference>
<dbReference type="InterPro" id="IPR027417">
    <property type="entry name" value="P-loop_NTPase"/>
</dbReference>
<dbReference type="PANTHER" id="PTHR46082">
    <property type="entry name" value="ATP/GTP-BINDING PROTEIN-RELATED"/>
    <property type="match status" value="1"/>
</dbReference>
<dbReference type="Gene3D" id="3.40.50.1580">
    <property type="entry name" value="Nucleoside phosphorylase domain"/>
    <property type="match status" value="1"/>
</dbReference>
<accession>A0A8H7NHZ5</accession>
<proteinExistence type="predicted"/>
<evidence type="ECO:0000259" key="1">
    <source>
        <dbReference type="Pfam" id="PF00931"/>
    </source>
</evidence>
<evidence type="ECO:0000259" key="2">
    <source>
        <dbReference type="Pfam" id="PF01048"/>
    </source>
</evidence>
<name>A0A8H7NHZ5_BIOOC</name>
<feature type="domain" description="NB-ARC" evidence="1">
    <location>
        <begin position="377"/>
        <end position="549"/>
    </location>
</feature>
<dbReference type="Pfam" id="PF01048">
    <property type="entry name" value="PNP_UDP_1"/>
    <property type="match status" value="1"/>
</dbReference>
<dbReference type="InterPro" id="IPR035994">
    <property type="entry name" value="Nucleoside_phosphorylase_sf"/>
</dbReference>
<dbReference type="InterPro" id="IPR000845">
    <property type="entry name" value="Nucleoside_phosphorylase_d"/>
</dbReference>
<dbReference type="Pfam" id="PF13424">
    <property type="entry name" value="TPR_12"/>
    <property type="match status" value="2"/>
</dbReference>
<dbReference type="EMBL" id="JADCTT010000003">
    <property type="protein sequence ID" value="KAF9755965.1"/>
    <property type="molecule type" value="Genomic_DNA"/>
</dbReference>
<comment type="caution">
    <text evidence="3">The sequence shown here is derived from an EMBL/GenBank/DDBJ whole genome shotgun (WGS) entry which is preliminary data.</text>
</comment>
<dbReference type="InterPro" id="IPR053137">
    <property type="entry name" value="NLR-like"/>
</dbReference>
<dbReference type="AlphaFoldDB" id="A0A8H7NHZ5"/>
<dbReference type="SUPFAM" id="SSF48452">
    <property type="entry name" value="TPR-like"/>
    <property type="match status" value="4"/>
</dbReference>
<dbReference type="InterPro" id="IPR019734">
    <property type="entry name" value="TPR_rpt"/>
</dbReference>
<dbReference type="Pfam" id="PF00931">
    <property type="entry name" value="NB-ARC"/>
    <property type="match status" value="1"/>
</dbReference>
<dbReference type="SUPFAM" id="SSF52540">
    <property type="entry name" value="P-loop containing nucleoside triphosphate hydrolases"/>
    <property type="match status" value="1"/>
</dbReference>
<dbReference type="GO" id="GO:0043531">
    <property type="term" value="F:ADP binding"/>
    <property type="evidence" value="ECO:0007669"/>
    <property type="project" value="InterPro"/>
</dbReference>
<evidence type="ECO:0000313" key="3">
    <source>
        <dbReference type="EMBL" id="KAF9755965.1"/>
    </source>
</evidence>
<dbReference type="Gene3D" id="1.25.40.10">
    <property type="entry name" value="Tetratricopeptide repeat domain"/>
    <property type="match status" value="4"/>
</dbReference>
<organism evidence="3 4">
    <name type="scientific">Bionectria ochroleuca</name>
    <name type="common">Gliocladium roseum</name>
    <dbReference type="NCBI Taxonomy" id="29856"/>
    <lineage>
        <taxon>Eukaryota</taxon>
        <taxon>Fungi</taxon>
        <taxon>Dikarya</taxon>
        <taxon>Ascomycota</taxon>
        <taxon>Pezizomycotina</taxon>
        <taxon>Sordariomycetes</taxon>
        <taxon>Hypocreomycetidae</taxon>
        <taxon>Hypocreales</taxon>
        <taxon>Bionectriaceae</taxon>
        <taxon>Clonostachys</taxon>
    </lineage>
</organism>
<dbReference type="InterPro" id="IPR011990">
    <property type="entry name" value="TPR-like_helical_dom_sf"/>
</dbReference>
<dbReference type="Gene3D" id="3.40.50.300">
    <property type="entry name" value="P-loop containing nucleotide triphosphate hydrolases"/>
    <property type="match status" value="1"/>
</dbReference>
<evidence type="ECO:0000313" key="4">
    <source>
        <dbReference type="Proteomes" id="UP000616885"/>
    </source>
</evidence>
<dbReference type="SUPFAM" id="SSF53167">
    <property type="entry name" value="Purine and uridine phosphorylases"/>
    <property type="match status" value="1"/>
</dbReference>
<dbReference type="InterPro" id="IPR002182">
    <property type="entry name" value="NB-ARC"/>
</dbReference>
<feature type="domain" description="Nucleoside phosphorylase" evidence="2">
    <location>
        <begin position="14"/>
        <end position="136"/>
    </location>
</feature>
<dbReference type="Pfam" id="PF13374">
    <property type="entry name" value="TPR_10"/>
    <property type="match status" value="3"/>
</dbReference>
<dbReference type="GO" id="GO:0009116">
    <property type="term" value="P:nucleoside metabolic process"/>
    <property type="evidence" value="ECO:0007669"/>
    <property type="project" value="InterPro"/>
</dbReference>
<sequence>MASQGRPTERRSFRVAIICALPREADAVNLLFDQFWDEDGDPFGRADGDTNTYITGRIGGHNVVLALLPSMGTNSAAAATASLRSSYTSLKLAILVGICGGVPRIANIDAYLGDVVVSNAIVQYDYGRQYPGHFAVKKTVEDSLGRANKDVRSLLTVFETQLMSERLQTEASKHLKNLQEVAEKKRHRANYRYPGMKEDKLYSPEYTHRHQKDCSVCAGDPEAFCELASKASCIETGCDPATLVTRERSEDLGESGQFRPKIFIGRIGSGNTVVKSGQDRDRIAAAHNLIAFEMEGAGAWDEVPCIVVKGICDYADSHKNKAWQDFAAATAAAVAKAILRRYVAHDGDQSSTQTGKVHEPCYYIPFARNIRFTGRTTALKKLEDFFFGQEKTQKMALVGLGGIGKTQIALQFAYQVKEKRPEYSIFWLPVLSDEGAGRAYAEIAKKLGLQKRSEDDDAEGLVSQHLSSAEAGKWLLILDNADDQELILGSIDKPGLEGNLPQSQNGMTLLTTRSRQVAGEFAQNDVIDVEQIDRKEAMSLLGNSLAQKQLLHDEAVVIDLLTYLTFLPLAITQAAAFLNQTRAPLRTYLSLLQNAENDTRILEREFRDNTRYRGSQNAVGTTWIVSFCQIQKSDQLAVKLLSFMSCIEPKAIPQSILPDDAEPYDLELAIGTLCGYSFLARREESNMFDMHSLVHTAMRGWLKKQDRESQVSNDAICHLAAIFPTHDDAHYGLRREYLPHAMRLLSRNSRNKVDETYDLFEKVGDSLMTDRRFREAVKCFEAVCWWKQGHLFEKDHFRLTSEHALARAYLDDRRIKDAIEIFEHVVAIKDAIEIFEHVVAVRKETLDEKDHFRLTSEHALASAYLDDRRIKDAIEIFEHVVTVQKETLDEKDHFRLTSEHELARAYLDDRRIEEAIEIFEHVVAVRKETLDEKDHERLASEHVLASAYLNDRRIKDVIEIFEHIVTVQKETLDEKDHFRLTSEHALARAYLDDRRIKDAIEIFEHVVAVRKETLDEKDHFRLTSEHELARVYLDDRRIEEAIEIFEHVVAVRKETLDEKDHERLTSEHELARAYLDDRRIKDAIEIFEHVVVVRKETLDEKDHERLTSEHALASAYLNDRRIKDAIEIFEHVVTVQKETLDEKDHFRLTSEHELARAYLDDRRIEEAIEIFEHVVAVRKETLDEKDHFRLTSEHALARAYLDDRRIKDAIQIFEHVVTVQKETLDEKDHFRLTSEYALARAYLDDQRIEEAPYLPR</sequence>
<dbReference type="GO" id="GO:0003824">
    <property type="term" value="F:catalytic activity"/>
    <property type="evidence" value="ECO:0007669"/>
    <property type="project" value="InterPro"/>
</dbReference>